<keyword evidence="3 7" id="KW-0812">Transmembrane</keyword>
<gene>
    <name evidence="8" type="ORF">ACFPCV_34000</name>
</gene>
<keyword evidence="5 7" id="KW-0472">Membrane</keyword>
<proteinExistence type="inferred from homology"/>
<comment type="subcellular location">
    <subcellularLocation>
        <location evidence="1">Membrane</location>
        <topology evidence="1">Single-pass membrane protein</topology>
    </subcellularLocation>
</comment>
<dbReference type="Pfam" id="PF04011">
    <property type="entry name" value="LemA"/>
    <property type="match status" value="1"/>
</dbReference>
<dbReference type="InterPro" id="IPR023353">
    <property type="entry name" value="LemA-like_dom_sf"/>
</dbReference>
<evidence type="ECO:0000256" key="3">
    <source>
        <dbReference type="ARBA" id="ARBA00022692"/>
    </source>
</evidence>
<dbReference type="InterPro" id="IPR007156">
    <property type="entry name" value="MamQ_LemA"/>
</dbReference>
<dbReference type="SUPFAM" id="SSF140478">
    <property type="entry name" value="LemA-like"/>
    <property type="match status" value="1"/>
</dbReference>
<protein>
    <submittedName>
        <fullName evidence="8">LemA family protein</fullName>
    </submittedName>
</protein>
<dbReference type="Proteomes" id="UP001595859">
    <property type="component" value="Unassembled WGS sequence"/>
</dbReference>
<organism evidence="8 9">
    <name type="scientific">Actinophytocola glycyrrhizae</name>
    <dbReference type="NCBI Taxonomy" id="2044873"/>
    <lineage>
        <taxon>Bacteria</taxon>
        <taxon>Bacillati</taxon>
        <taxon>Actinomycetota</taxon>
        <taxon>Actinomycetes</taxon>
        <taxon>Pseudonocardiales</taxon>
        <taxon>Pseudonocardiaceae</taxon>
    </lineage>
</organism>
<evidence type="ECO:0000256" key="1">
    <source>
        <dbReference type="ARBA" id="ARBA00004167"/>
    </source>
</evidence>
<dbReference type="EMBL" id="JBHSIS010000022">
    <property type="protein sequence ID" value="MFC4858537.1"/>
    <property type="molecule type" value="Genomic_DNA"/>
</dbReference>
<keyword evidence="9" id="KW-1185">Reference proteome</keyword>
<comment type="similarity">
    <text evidence="2">Belongs to the LemA family.</text>
</comment>
<evidence type="ECO:0000256" key="5">
    <source>
        <dbReference type="ARBA" id="ARBA00023136"/>
    </source>
</evidence>
<evidence type="ECO:0000256" key="6">
    <source>
        <dbReference type="SAM" id="Coils"/>
    </source>
</evidence>
<feature type="coiled-coil region" evidence="6">
    <location>
        <begin position="120"/>
        <end position="147"/>
    </location>
</feature>
<evidence type="ECO:0000256" key="2">
    <source>
        <dbReference type="ARBA" id="ARBA00008854"/>
    </source>
</evidence>
<evidence type="ECO:0000256" key="4">
    <source>
        <dbReference type="ARBA" id="ARBA00022989"/>
    </source>
</evidence>
<keyword evidence="4 7" id="KW-1133">Transmembrane helix</keyword>
<feature type="transmembrane region" description="Helical" evidence="7">
    <location>
        <begin position="6"/>
        <end position="26"/>
    </location>
</feature>
<comment type="caution">
    <text evidence="8">The sequence shown here is derived from an EMBL/GenBank/DDBJ whole genome shotgun (WGS) entry which is preliminary data.</text>
</comment>
<evidence type="ECO:0000313" key="8">
    <source>
        <dbReference type="EMBL" id="MFC4858537.1"/>
    </source>
</evidence>
<name>A0ABV9SB61_9PSEU</name>
<keyword evidence="6" id="KW-0175">Coiled coil</keyword>
<accession>A0ABV9SB61</accession>
<dbReference type="Gene3D" id="1.20.1440.20">
    <property type="entry name" value="LemA-like domain"/>
    <property type="match status" value="1"/>
</dbReference>
<reference evidence="9" key="1">
    <citation type="journal article" date="2019" name="Int. J. Syst. Evol. Microbiol.">
        <title>The Global Catalogue of Microorganisms (GCM) 10K type strain sequencing project: providing services to taxonomists for standard genome sequencing and annotation.</title>
        <authorList>
            <consortium name="The Broad Institute Genomics Platform"/>
            <consortium name="The Broad Institute Genome Sequencing Center for Infectious Disease"/>
            <person name="Wu L."/>
            <person name="Ma J."/>
        </authorList>
    </citation>
    <scope>NUCLEOTIDE SEQUENCE [LARGE SCALE GENOMIC DNA]</scope>
    <source>
        <strain evidence="9">ZS-22-S1</strain>
    </source>
</reference>
<evidence type="ECO:0000313" key="9">
    <source>
        <dbReference type="Proteomes" id="UP001595859"/>
    </source>
</evidence>
<dbReference type="RefSeq" id="WP_378061046.1">
    <property type="nucleotide sequence ID" value="NZ_JBHSIS010000022.1"/>
</dbReference>
<dbReference type="PANTHER" id="PTHR34478">
    <property type="entry name" value="PROTEIN LEMA"/>
    <property type="match status" value="1"/>
</dbReference>
<evidence type="ECO:0000256" key="7">
    <source>
        <dbReference type="SAM" id="Phobius"/>
    </source>
</evidence>
<sequence length="198" mass="21895">MVWLLVAVVAVVVLVVVAIVVMYNALVRARHNYQNAYAQIDVQLTRRHDLIPNLVEVAKAYMRHEQNTLTAVVDARAAAVQAQQRAAPADPRAMAALAGAENALTGSIGRFFLVSENYPELKASDNMRQLAEELTSAENRVAFARQAYNDAVMVYRNKQDTFPSNLISNMFSFGPAAYLELDDPVKRAAPQISFGRDE</sequence>
<dbReference type="PANTHER" id="PTHR34478:SF1">
    <property type="entry name" value="PROTEIN LEMA"/>
    <property type="match status" value="1"/>
</dbReference>